<reference evidence="5 7" key="2">
    <citation type="journal article" date="2018" name="Plant J.">
        <title>The Physcomitrella patens chromosome-scale assembly reveals moss genome structure and evolution.</title>
        <authorList>
            <person name="Lang D."/>
            <person name="Ullrich K.K."/>
            <person name="Murat F."/>
            <person name="Fuchs J."/>
            <person name="Jenkins J."/>
            <person name="Haas F.B."/>
            <person name="Piednoel M."/>
            <person name="Gundlach H."/>
            <person name="Van Bel M."/>
            <person name="Meyberg R."/>
            <person name="Vives C."/>
            <person name="Morata J."/>
            <person name="Symeonidi A."/>
            <person name="Hiss M."/>
            <person name="Muchero W."/>
            <person name="Kamisugi Y."/>
            <person name="Saleh O."/>
            <person name="Blanc G."/>
            <person name="Decker E.L."/>
            <person name="van Gessel N."/>
            <person name="Grimwood J."/>
            <person name="Hayes R.D."/>
            <person name="Graham S.W."/>
            <person name="Gunter L.E."/>
            <person name="McDaniel S.F."/>
            <person name="Hoernstein S.N.W."/>
            <person name="Larsson A."/>
            <person name="Li F.W."/>
            <person name="Perroud P.F."/>
            <person name="Phillips J."/>
            <person name="Ranjan P."/>
            <person name="Rokshar D.S."/>
            <person name="Rothfels C.J."/>
            <person name="Schneider L."/>
            <person name="Shu S."/>
            <person name="Stevenson D.W."/>
            <person name="Thummler F."/>
            <person name="Tillich M."/>
            <person name="Villarreal Aguilar J.C."/>
            <person name="Widiez T."/>
            <person name="Wong G.K."/>
            <person name="Wymore A."/>
            <person name="Zhang Y."/>
            <person name="Zimmer A.D."/>
            <person name="Quatrano R.S."/>
            <person name="Mayer K.F.X."/>
            <person name="Goodstein D."/>
            <person name="Casacuberta J.M."/>
            <person name="Vandepoele K."/>
            <person name="Reski R."/>
            <person name="Cuming A.C."/>
            <person name="Tuskan G.A."/>
            <person name="Maumus F."/>
            <person name="Salse J."/>
            <person name="Schmutz J."/>
            <person name="Rensing S.A."/>
        </authorList>
    </citation>
    <scope>NUCLEOTIDE SEQUENCE [LARGE SCALE GENOMIC DNA]</scope>
    <source>
        <strain evidence="6 7">cv. Gransden 2004</strain>
    </source>
</reference>
<dbReference type="PANTHER" id="PTHR11527">
    <property type="entry name" value="HEAT-SHOCK PROTEIN 20 FAMILY MEMBER"/>
    <property type="match status" value="1"/>
</dbReference>
<feature type="domain" description="SHSP" evidence="4">
    <location>
        <begin position="39"/>
        <end position="154"/>
    </location>
</feature>
<dbReference type="GO" id="GO:0009408">
    <property type="term" value="P:response to heat"/>
    <property type="evidence" value="ECO:0000318"/>
    <property type="project" value="GO_Central"/>
</dbReference>
<evidence type="ECO:0000313" key="7">
    <source>
        <dbReference type="Proteomes" id="UP000006727"/>
    </source>
</evidence>
<reference evidence="5 7" key="1">
    <citation type="journal article" date="2008" name="Science">
        <title>The Physcomitrella genome reveals evolutionary insights into the conquest of land by plants.</title>
        <authorList>
            <person name="Rensing S."/>
            <person name="Lang D."/>
            <person name="Zimmer A."/>
            <person name="Terry A."/>
            <person name="Salamov A."/>
            <person name="Shapiro H."/>
            <person name="Nishiyama T."/>
            <person name="Perroud P.-F."/>
            <person name="Lindquist E."/>
            <person name="Kamisugi Y."/>
            <person name="Tanahashi T."/>
            <person name="Sakakibara K."/>
            <person name="Fujita T."/>
            <person name="Oishi K."/>
            <person name="Shin-I T."/>
            <person name="Kuroki Y."/>
            <person name="Toyoda A."/>
            <person name="Suzuki Y."/>
            <person name="Hashimoto A."/>
            <person name="Yamaguchi K."/>
            <person name="Sugano A."/>
            <person name="Kohara Y."/>
            <person name="Fujiyama A."/>
            <person name="Anterola A."/>
            <person name="Aoki S."/>
            <person name="Ashton N."/>
            <person name="Barbazuk W.B."/>
            <person name="Barker E."/>
            <person name="Bennetzen J."/>
            <person name="Bezanilla M."/>
            <person name="Blankenship R."/>
            <person name="Cho S.H."/>
            <person name="Dutcher S."/>
            <person name="Estelle M."/>
            <person name="Fawcett J.A."/>
            <person name="Gundlach H."/>
            <person name="Hanada K."/>
            <person name="Heyl A."/>
            <person name="Hicks K.A."/>
            <person name="Hugh J."/>
            <person name="Lohr M."/>
            <person name="Mayer K."/>
            <person name="Melkozernov A."/>
            <person name="Murata T."/>
            <person name="Nelson D."/>
            <person name="Pils B."/>
            <person name="Prigge M."/>
            <person name="Reiss B."/>
            <person name="Renner T."/>
            <person name="Rombauts S."/>
            <person name="Rushton P."/>
            <person name="Sanderfoot A."/>
            <person name="Schween G."/>
            <person name="Shiu S.-H."/>
            <person name="Stueber K."/>
            <person name="Theodoulou F.L."/>
            <person name="Tu H."/>
            <person name="Van de Peer Y."/>
            <person name="Verrier P.J."/>
            <person name="Waters E."/>
            <person name="Wood A."/>
            <person name="Yang L."/>
            <person name="Cove D."/>
            <person name="Cuming A."/>
            <person name="Hasebe M."/>
            <person name="Lucas S."/>
            <person name="Mishler D.B."/>
            <person name="Reski R."/>
            <person name="Grigoriev I."/>
            <person name="Quatrano R.S."/>
            <person name="Boore J.L."/>
        </authorList>
    </citation>
    <scope>NUCLEOTIDE SEQUENCE [LARGE SCALE GENOMIC DNA]</scope>
    <source>
        <strain evidence="6 7">cv. Gransden 2004</strain>
    </source>
</reference>
<evidence type="ECO:0000313" key="6">
    <source>
        <dbReference type="EnsemblPlants" id="PAC:32984006.CDS.1"/>
    </source>
</evidence>
<evidence type="ECO:0000313" key="5">
    <source>
        <dbReference type="EMBL" id="PNR37215.1"/>
    </source>
</evidence>
<dbReference type="PaxDb" id="3218-PP1S144_148V6.1"/>
<comment type="similarity">
    <text evidence="2 3">Belongs to the small heat shock protein (HSP20) family.</text>
</comment>
<dbReference type="STRING" id="3218.A0A2K1J6Q4"/>
<dbReference type="EMBL" id="ABEU02000016">
    <property type="protein sequence ID" value="PNR37215.1"/>
    <property type="molecule type" value="Genomic_DNA"/>
</dbReference>
<proteinExistence type="inferred from homology"/>
<dbReference type="GO" id="GO:0051082">
    <property type="term" value="F:unfolded protein binding"/>
    <property type="evidence" value="ECO:0000318"/>
    <property type="project" value="GO_Central"/>
</dbReference>
<name>A0A2K1J6Q4_PHYPA</name>
<dbReference type="EnsemblPlants" id="Pp3c16_1550V3.1">
    <property type="protein sequence ID" value="PAC:32984006.CDS.1"/>
    <property type="gene ID" value="Pp3c16_1550"/>
</dbReference>
<dbReference type="InterPro" id="IPR008978">
    <property type="entry name" value="HSP20-like_chaperone"/>
</dbReference>
<evidence type="ECO:0000259" key="4">
    <source>
        <dbReference type="PROSITE" id="PS01031"/>
    </source>
</evidence>
<dbReference type="GO" id="GO:0051259">
    <property type="term" value="P:protein complex oligomerization"/>
    <property type="evidence" value="ECO:0000318"/>
    <property type="project" value="GO_Central"/>
</dbReference>
<dbReference type="EnsemblPlants" id="Pp3c16_1550V3.2">
    <property type="protein sequence ID" value="PAC:32984007.CDS.1"/>
    <property type="gene ID" value="Pp3c16_1550"/>
</dbReference>
<evidence type="ECO:0000256" key="3">
    <source>
        <dbReference type="RuleBase" id="RU003616"/>
    </source>
</evidence>
<keyword evidence="7" id="KW-1185">Reference proteome</keyword>
<gene>
    <name evidence="6" type="primary">LOC112293285</name>
    <name evidence="5" type="ORF">PHYPA_020322</name>
</gene>
<dbReference type="Gramene" id="Pp3c16_1550V3.1">
    <property type="protein sequence ID" value="PAC:32984006.CDS.1"/>
    <property type="gene ID" value="Pp3c16_1550"/>
</dbReference>
<dbReference type="GO" id="GO:0006457">
    <property type="term" value="P:protein folding"/>
    <property type="evidence" value="ECO:0000318"/>
    <property type="project" value="GO_Central"/>
</dbReference>
<dbReference type="Proteomes" id="UP000006727">
    <property type="component" value="Chromosome 16"/>
</dbReference>
<keyword evidence="1" id="KW-0346">Stress response</keyword>
<dbReference type="GO" id="GO:0042542">
    <property type="term" value="P:response to hydrogen peroxide"/>
    <property type="evidence" value="ECO:0000318"/>
    <property type="project" value="GO_Central"/>
</dbReference>
<dbReference type="Pfam" id="PF00011">
    <property type="entry name" value="HSP20"/>
    <property type="match status" value="1"/>
</dbReference>
<dbReference type="GO" id="GO:0009651">
    <property type="term" value="P:response to salt stress"/>
    <property type="evidence" value="ECO:0000318"/>
    <property type="project" value="GO_Central"/>
</dbReference>
<dbReference type="CDD" id="cd06472">
    <property type="entry name" value="ACD_ScHsp26_like"/>
    <property type="match status" value="1"/>
</dbReference>
<protein>
    <recommendedName>
        <fullName evidence="4">SHSP domain-containing protein</fullName>
    </recommendedName>
</protein>
<evidence type="ECO:0000256" key="1">
    <source>
        <dbReference type="ARBA" id="ARBA00023016"/>
    </source>
</evidence>
<evidence type="ECO:0000256" key="2">
    <source>
        <dbReference type="PROSITE-ProRule" id="PRU00285"/>
    </source>
</evidence>
<sequence>MALSPFSRLRDDLWSLPDPIDVMLAFFDDDTPASSFARGAYAVASTSVDWKETPMEHVFKADLPGLKREEVTVQVEGDRTLSVAGQRQKEEVHKTDTWHRVERSSGKFMRKFRSPENANLDRITAKVEDGVLMVVVPKMEKKKPVMRRIEIAGHHGHRSRR</sequence>
<organism evidence="5">
    <name type="scientific">Physcomitrium patens</name>
    <name type="common">Spreading-leaved earth moss</name>
    <name type="synonym">Physcomitrella patens</name>
    <dbReference type="NCBI Taxonomy" id="3218"/>
    <lineage>
        <taxon>Eukaryota</taxon>
        <taxon>Viridiplantae</taxon>
        <taxon>Streptophyta</taxon>
        <taxon>Embryophyta</taxon>
        <taxon>Bryophyta</taxon>
        <taxon>Bryophytina</taxon>
        <taxon>Bryopsida</taxon>
        <taxon>Funariidae</taxon>
        <taxon>Funariales</taxon>
        <taxon>Funariaceae</taxon>
        <taxon>Physcomitrium</taxon>
    </lineage>
</organism>
<dbReference type="InterPro" id="IPR002068">
    <property type="entry name" value="A-crystallin/Hsp20_dom"/>
</dbReference>
<dbReference type="OrthoDB" id="5511210at2759"/>
<accession>A0A2K1J6Q4</accession>
<dbReference type="SUPFAM" id="SSF49764">
    <property type="entry name" value="HSP20-like chaperones"/>
    <property type="match status" value="1"/>
</dbReference>
<dbReference type="OMA" id="YHIKERS"/>
<dbReference type="Gramene" id="Pp3c16_1550V3.2">
    <property type="protein sequence ID" value="PAC:32984007.CDS.1"/>
    <property type="gene ID" value="Pp3c16_1550"/>
</dbReference>
<dbReference type="AlphaFoldDB" id="A0A2K1J6Q4"/>
<dbReference type="PROSITE" id="PS01031">
    <property type="entry name" value="SHSP"/>
    <property type="match status" value="1"/>
</dbReference>
<dbReference type="Gene3D" id="2.60.40.790">
    <property type="match status" value="1"/>
</dbReference>
<dbReference type="InterPro" id="IPR031107">
    <property type="entry name" value="Small_HSP"/>
</dbReference>
<dbReference type="RefSeq" id="XP_024398305.1">
    <property type="nucleotide sequence ID" value="XM_024542537.2"/>
</dbReference>
<reference evidence="6" key="3">
    <citation type="submission" date="2020-12" db="UniProtKB">
        <authorList>
            <consortium name="EnsemblPlants"/>
        </authorList>
    </citation>
    <scope>IDENTIFICATION</scope>
</reference>
<dbReference type="GeneID" id="112293285"/>